<dbReference type="PANTHER" id="PTHR37540:SF10">
    <property type="entry name" value="SIGMA-70 REGION 2 FAMILY PROTEIN"/>
    <property type="match status" value="1"/>
</dbReference>
<comment type="caution">
    <text evidence="2">The sequence shown here is derived from an EMBL/GenBank/DDBJ whole genome shotgun (WGS) entry which is preliminary data.</text>
</comment>
<gene>
    <name evidence="2" type="ORF">PDIGIT_LOCUS13821</name>
</gene>
<evidence type="ECO:0000313" key="2">
    <source>
        <dbReference type="EMBL" id="CAI6340637.1"/>
    </source>
</evidence>
<protein>
    <submittedName>
        <fullName evidence="2">Uncharacterized protein</fullName>
    </submittedName>
</protein>
<keyword evidence="3" id="KW-1185">Reference proteome</keyword>
<dbReference type="EMBL" id="CAOQHR010000010">
    <property type="protein sequence ID" value="CAI6340637.1"/>
    <property type="molecule type" value="Genomic_DNA"/>
</dbReference>
<feature type="compositionally biased region" description="Polar residues" evidence="1">
    <location>
        <begin position="55"/>
        <end position="70"/>
    </location>
</feature>
<dbReference type="InterPro" id="IPR021858">
    <property type="entry name" value="Fun_TF"/>
</dbReference>
<evidence type="ECO:0000313" key="3">
    <source>
        <dbReference type="Proteomes" id="UP001152607"/>
    </source>
</evidence>
<evidence type="ECO:0000256" key="1">
    <source>
        <dbReference type="SAM" id="MobiDB-lite"/>
    </source>
</evidence>
<dbReference type="Pfam" id="PF11951">
    <property type="entry name" value="Fungal_trans_2"/>
    <property type="match status" value="1"/>
</dbReference>
<dbReference type="OrthoDB" id="3797976at2759"/>
<accession>A0A9W4UTV5</accession>
<sequence length="275" mass="31198">MATRQIVKVQFIQHSNVDGTKPAKSQRQVYSHAARIAHARARISRAEKYAREKSLNVSRVNDDSGSNSHENAGKTDVVPNPWGLLSSDRRDPFGSFVVPFKPIEHFLLDHYVRVVVPDMTGDCKSLQSIGNMCDRMIRDWTRFALTDAGFLYGTLLSACRHLEGSKQDTRMYRELATQYKLECVRFVIEALSNEALDKNITFTRILSLAFDEMWIGDGTMFGRHVEGAMRLVDLMGGPKMLMLNGFLEAMYNVCINKKMNLDQGEKPCGNIHYKI</sequence>
<proteinExistence type="predicted"/>
<dbReference type="Proteomes" id="UP001152607">
    <property type="component" value="Unassembled WGS sequence"/>
</dbReference>
<dbReference type="PANTHER" id="PTHR37540">
    <property type="entry name" value="TRANSCRIPTION FACTOR (ACR-2), PUTATIVE-RELATED-RELATED"/>
    <property type="match status" value="1"/>
</dbReference>
<feature type="region of interest" description="Disordered" evidence="1">
    <location>
        <begin position="54"/>
        <end position="78"/>
    </location>
</feature>
<organism evidence="2 3">
    <name type="scientific">Periconia digitata</name>
    <dbReference type="NCBI Taxonomy" id="1303443"/>
    <lineage>
        <taxon>Eukaryota</taxon>
        <taxon>Fungi</taxon>
        <taxon>Dikarya</taxon>
        <taxon>Ascomycota</taxon>
        <taxon>Pezizomycotina</taxon>
        <taxon>Dothideomycetes</taxon>
        <taxon>Pleosporomycetidae</taxon>
        <taxon>Pleosporales</taxon>
        <taxon>Massarineae</taxon>
        <taxon>Periconiaceae</taxon>
        <taxon>Periconia</taxon>
    </lineage>
</organism>
<reference evidence="2" key="1">
    <citation type="submission" date="2023-01" db="EMBL/GenBank/DDBJ databases">
        <authorList>
            <person name="Van Ghelder C."/>
            <person name="Rancurel C."/>
        </authorList>
    </citation>
    <scope>NUCLEOTIDE SEQUENCE</scope>
    <source>
        <strain evidence="2">CNCM I-4278</strain>
    </source>
</reference>
<name>A0A9W4UTV5_9PLEO</name>
<dbReference type="AlphaFoldDB" id="A0A9W4UTV5"/>